<name>A0A2P6P2F5_ROSCH</name>
<proteinExistence type="predicted"/>
<evidence type="ECO:0000313" key="1">
    <source>
        <dbReference type="EMBL" id="PRQ16109.1"/>
    </source>
</evidence>
<dbReference type="AlphaFoldDB" id="A0A2P6P2F5"/>
<dbReference type="Proteomes" id="UP000238479">
    <property type="component" value="Chromosome 7"/>
</dbReference>
<evidence type="ECO:0000313" key="2">
    <source>
        <dbReference type="Proteomes" id="UP000238479"/>
    </source>
</evidence>
<comment type="caution">
    <text evidence="1">The sequence shown here is derived from an EMBL/GenBank/DDBJ whole genome shotgun (WGS) entry which is preliminary data.</text>
</comment>
<reference evidence="1 2" key="1">
    <citation type="journal article" date="2018" name="Nat. Genet.">
        <title>The Rosa genome provides new insights in the design of modern roses.</title>
        <authorList>
            <person name="Bendahmane M."/>
        </authorList>
    </citation>
    <scope>NUCLEOTIDE SEQUENCE [LARGE SCALE GENOMIC DNA]</scope>
    <source>
        <strain evidence="2">cv. Old Blush</strain>
    </source>
</reference>
<sequence>MALSTLSGSFSRFTIRFPNLQKFPSLFLKKSSYGCSWKNMIQTTQYPSSLFSIKIFLFLGMQTLESSIQRQISR</sequence>
<protein>
    <submittedName>
        <fullName evidence="1">Uncharacterized protein</fullName>
    </submittedName>
</protein>
<dbReference type="Gramene" id="PRQ16109">
    <property type="protein sequence ID" value="PRQ16109"/>
    <property type="gene ID" value="RchiOBHm_Chr7g0180631"/>
</dbReference>
<organism evidence="1 2">
    <name type="scientific">Rosa chinensis</name>
    <name type="common">China rose</name>
    <dbReference type="NCBI Taxonomy" id="74649"/>
    <lineage>
        <taxon>Eukaryota</taxon>
        <taxon>Viridiplantae</taxon>
        <taxon>Streptophyta</taxon>
        <taxon>Embryophyta</taxon>
        <taxon>Tracheophyta</taxon>
        <taxon>Spermatophyta</taxon>
        <taxon>Magnoliopsida</taxon>
        <taxon>eudicotyledons</taxon>
        <taxon>Gunneridae</taxon>
        <taxon>Pentapetalae</taxon>
        <taxon>rosids</taxon>
        <taxon>fabids</taxon>
        <taxon>Rosales</taxon>
        <taxon>Rosaceae</taxon>
        <taxon>Rosoideae</taxon>
        <taxon>Rosoideae incertae sedis</taxon>
        <taxon>Rosa</taxon>
    </lineage>
</organism>
<gene>
    <name evidence="1" type="ORF">RchiOBHm_Chr7g0180631</name>
</gene>
<accession>A0A2P6P2F5</accession>
<dbReference type="EMBL" id="PDCK01000045">
    <property type="protein sequence ID" value="PRQ16109.1"/>
    <property type="molecule type" value="Genomic_DNA"/>
</dbReference>
<keyword evidence="2" id="KW-1185">Reference proteome</keyword>